<dbReference type="RefSeq" id="WP_094548215.1">
    <property type="nucleotide sequence ID" value="NZ_MQWB01000001.1"/>
</dbReference>
<keyword evidence="3" id="KW-1185">Reference proteome</keyword>
<organism evidence="2 3">
    <name type="scientific">Rubricoccus marinus</name>
    <dbReference type="NCBI Taxonomy" id="716817"/>
    <lineage>
        <taxon>Bacteria</taxon>
        <taxon>Pseudomonadati</taxon>
        <taxon>Rhodothermota</taxon>
        <taxon>Rhodothermia</taxon>
        <taxon>Rhodothermales</taxon>
        <taxon>Rubricoccaceae</taxon>
        <taxon>Rubricoccus</taxon>
    </lineage>
</organism>
<reference evidence="2 3" key="1">
    <citation type="submission" date="2016-11" db="EMBL/GenBank/DDBJ databases">
        <title>Study of marine rhodopsin-containing bacteria.</title>
        <authorList>
            <person name="Yoshizawa S."/>
            <person name="Kumagai Y."/>
            <person name="Kogure K."/>
        </authorList>
    </citation>
    <scope>NUCLEOTIDE SEQUENCE [LARGE SCALE GENOMIC DNA]</scope>
    <source>
        <strain evidence="2 3">SG-29</strain>
    </source>
</reference>
<dbReference type="SUPFAM" id="SSF55729">
    <property type="entry name" value="Acyl-CoA N-acyltransferases (Nat)"/>
    <property type="match status" value="1"/>
</dbReference>
<evidence type="ECO:0000313" key="2">
    <source>
        <dbReference type="EMBL" id="OZC03156.1"/>
    </source>
</evidence>
<dbReference type="InParanoid" id="A0A259TZP9"/>
<gene>
    <name evidence="2" type="ORF">BSZ36_09325</name>
</gene>
<proteinExistence type="predicted"/>
<dbReference type="Proteomes" id="UP000216446">
    <property type="component" value="Unassembled WGS sequence"/>
</dbReference>
<dbReference type="AlphaFoldDB" id="A0A259TZP9"/>
<protein>
    <recommendedName>
        <fullName evidence="1">BioF2-like acetyltransferase domain-containing protein</fullName>
    </recommendedName>
</protein>
<dbReference type="EMBL" id="MQWB01000001">
    <property type="protein sequence ID" value="OZC03156.1"/>
    <property type="molecule type" value="Genomic_DNA"/>
</dbReference>
<name>A0A259TZP9_9BACT</name>
<dbReference type="OrthoDB" id="9811560at2"/>
<accession>A0A259TZP9</accession>
<feature type="domain" description="BioF2-like acetyltransferase" evidence="1">
    <location>
        <begin position="160"/>
        <end position="283"/>
    </location>
</feature>
<sequence>MTVAPLSSVRADALALWERSAVRTPFNHPDVVEAAGEAFGLSPLAILGADVGVIGLEKRRGPFRALALTPGAAYCSPICVQASPEAEVLGCETPLDAVRGVVESRFALAAFSLPPTWTDPRTFAFAGWDATVRYTSVADLSGDPLTQWSKGTLRPARQSAADFDVRETPDALEVATRLQVETYARKSVPFGLTSGALVLLANALHARGLVRAFAATRAGDAAPEAAALFTVDGTHATYWLSGGKRGPAMSVLFLHAVDALKASGVTDLDLGGANVPGVAQFKRQLGGVLTPTVTVRRVGPRWLRAIDALR</sequence>
<dbReference type="Gene3D" id="3.40.630.30">
    <property type="match status" value="1"/>
</dbReference>
<evidence type="ECO:0000259" key="1">
    <source>
        <dbReference type="Pfam" id="PF13480"/>
    </source>
</evidence>
<dbReference type="InterPro" id="IPR038740">
    <property type="entry name" value="BioF2-like_GNAT_dom"/>
</dbReference>
<comment type="caution">
    <text evidence="2">The sequence shown here is derived from an EMBL/GenBank/DDBJ whole genome shotgun (WGS) entry which is preliminary data.</text>
</comment>
<dbReference type="Pfam" id="PF13480">
    <property type="entry name" value="Acetyltransf_6"/>
    <property type="match status" value="1"/>
</dbReference>
<dbReference type="InterPro" id="IPR016181">
    <property type="entry name" value="Acyl_CoA_acyltransferase"/>
</dbReference>
<evidence type="ECO:0000313" key="3">
    <source>
        <dbReference type="Proteomes" id="UP000216446"/>
    </source>
</evidence>